<keyword evidence="5" id="KW-1185">Reference proteome</keyword>
<dbReference type="InterPro" id="IPR027417">
    <property type="entry name" value="P-loop_NTPase"/>
</dbReference>
<dbReference type="InterPro" id="IPR052431">
    <property type="entry name" value="SKI2_subfamily_helicases"/>
</dbReference>
<dbReference type="Proteomes" id="UP000730481">
    <property type="component" value="Unassembled WGS sequence"/>
</dbReference>
<organism evidence="4 5">
    <name type="scientific">Fusarium beomiforme</name>
    <dbReference type="NCBI Taxonomy" id="44412"/>
    <lineage>
        <taxon>Eukaryota</taxon>
        <taxon>Fungi</taxon>
        <taxon>Dikarya</taxon>
        <taxon>Ascomycota</taxon>
        <taxon>Pezizomycotina</taxon>
        <taxon>Sordariomycetes</taxon>
        <taxon>Hypocreomycetidae</taxon>
        <taxon>Hypocreales</taxon>
        <taxon>Nectriaceae</taxon>
        <taxon>Fusarium</taxon>
        <taxon>Fusarium burgessii species complex</taxon>
    </lineage>
</organism>
<feature type="region of interest" description="Disordered" evidence="3">
    <location>
        <begin position="509"/>
        <end position="534"/>
    </location>
</feature>
<keyword evidence="2 4" id="KW-0067">ATP-binding</keyword>
<dbReference type="GO" id="GO:0005737">
    <property type="term" value="C:cytoplasm"/>
    <property type="evidence" value="ECO:0007669"/>
    <property type="project" value="TreeGrafter"/>
</dbReference>
<dbReference type="PANTHER" id="PTHR44533">
    <property type="entry name" value="DEAD/H RNA HELICASE, PUTATIVE-RELATED"/>
    <property type="match status" value="1"/>
</dbReference>
<name>A0A9P5DZP8_9HYPO</name>
<sequence length="610" mass="68491">MAMHPEKPKGTKQRPGKGGKQSALIEYQMLSDQKALAKLRDILSLRYGKYSEFENAKSLIDSYLKALDFQSDRSAGSHVAIGPECASELGGIHLKAIGFYSLNMVVLTWAGDLAHKLMLEYLSRQMPGNVMFSIPLTPMKVFGSSHQRQPNPHELKDWLAMPQAQKGYDMKIIVYGVRYLDLRKFRYEPSEEFVFKGVSTPLRLPVSGLDEGNGISPNFKFVHPVLALKDRNRFALDDVNLEARDCLTLWKHMKETISSALLRDAAQLDPINTLPYLIEKAHVIEWEKNLKNVLKRAMGMQDPSFTDLQKSLDVEKNTNQPTRTLERDIKKLCPLACELHAQNALPAPVFDYDRFECEQAIKHILQTLQKAKDAFKREDKGWKHKVQAFEKWGKATDNGHGINQSNTVEEICSKLDLVREEASLEINAWESFDPEAPLDQFSFAGKKTVQQAEFSNLVRSLSGNKVAPWLIDALHHGLGVHHAGMNRRYRQVLKGVISAKDDFELDVLDEEDRDGDDPGASFGETEGQKSAETVESVVKVSAKGKAKIKVADSWDDDSEESELEGIDACTVNTSEAAQPDLNRQDGLMLVLKAFKLLEANFGAKFYNIGV</sequence>
<dbReference type="OrthoDB" id="2320933at2759"/>
<dbReference type="EMBL" id="PVQB02000097">
    <property type="protein sequence ID" value="KAF4343302.1"/>
    <property type="molecule type" value="Genomic_DNA"/>
</dbReference>
<evidence type="ECO:0000256" key="1">
    <source>
        <dbReference type="ARBA" id="ARBA00022801"/>
    </source>
</evidence>
<accession>A0A9P5DZP8</accession>
<evidence type="ECO:0000313" key="5">
    <source>
        <dbReference type="Proteomes" id="UP000730481"/>
    </source>
</evidence>
<dbReference type="PANTHER" id="PTHR44533:SF4">
    <property type="entry name" value="DEAD_H RNA HELICASE, PUTATIVE-RELATED"/>
    <property type="match status" value="1"/>
</dbReference>
<keyword evidence="1" id="KW-0378">Hydrolase</keyword>
<comment type="caution">
    <text evidence="4">The sequence shown here is derived from an EMBL/GenBank/DDBJ whole genome shotgun (WGS) entry which is preliminary data.</text>
</comment>
<reference evidence="4" key="1">
    <citation type="journal article" date="2017" name="Mycologia">
        <title>Fusarium algeriense, sp. nov., a novel toxigenic crown rot pathogen of durum wheat from Algeria is nested in the Fusarium burgessii species complex.</title>
        <authorList>
            <person name="Laraba I."/>
            <person name="Keddad A."/>
            <person name="Boureghda H."/>
            <person name="Abdallah N."/>
            <person name="Vaughan M.M."/>
            <person name="Proctor R.H."/>
            <person name="Busman M."/>
            <person name="O'Donnell K."/>
        </authorList>
    </citation>
    <scope>NUCLEOTIDE SEQUENCE</scope>
    <source>
        <strain evidence="4">NRRL 25174</strain>
    </source>
</reference>
<gene>
    <name evidence="4" type="ORF">FBEOM_2739</name>
</gene>
<reference evidence="4" key="2">
    <citation type="submission" date="2020-02" db="EMBL/GenBank/DDBJ databases">
        <title>Identification and distribution of gene clusters putatively required for synthesis of sphingolipid metabolism inhibitors in phylogenetically diverse species of the filamentous fungus Fusarium.</title>
        <authorList>
            <person name="Kim H.-S."/>
            <person name="Busman M."/>
            <person name="Brown D.W."/>
            <person name="Divon H."/>
            <person name="Uhlig S."/>
            <person name="Proctor R.H."/>
        </authorList>
    </citation>
    <scope>NUCLEOTIDE SEQUENCE</scope>
    <source>
        <strain evidence="4">NRRL 25174</strain>
    </source>
</reference>
<dbReference type="GO" id="GO:0004386">
    <property type="term" value="F:helicase activity"/>
    <property type="evidence" value="ECO:0007669"/>
    <property type="project" value="UniProtKB-KW"/>
</dbReference>
<dbReference type="AlphaFoldDB" id="A0A9P5DZP8"/>
<evidence type="ECO:0000256" key="2">
    <source>
        <dbReference type="ARBA" id="ARBA00022806"/>
    </source>
</evidence>
<proteinExistence type="predicted"/>
<keyword evidence="2 4" id="KW-0347">Helicase</keyword>
<dbReference type="GO" id="GO:0016787">
    <property type="term" value="F:hydrolase activity"/>
    <property type="evidence" value="ECO:0007669"/>
    <property type="project" value="UniProtKB-KW"/>
</dbReference>
<dbReference type="Gene3D" id="3.40.50.300">
    <property type="entry name" value="P-loop containing nucleotide triphosphate hydrolases"/>
    <property type="match status" value="1"/>
</dbReference>
<protein>
    <submittedName>
        <fullName evidence="4">Dead deah box helicase</fullName>
    </submittedName>
</protein>
<evidence type="ECO:0000256" key="3">
    <source>
        <dbReference type="SAM" id="MobiDB-lite"/>
    </source>
</evidence>
<feature type="region of interest" description="Disordered" evidence="3">
    <location>
        <begin position="1"/>
        <end position="20"/>
    </location>
</feature>
<evidence type="ECO:0000313" key="4">
    <source>
        <dbReference type="EMBL" id="KAF4343302.1"/>
    </source>
</evidence>
<keyword evidence="2 4" id="KW-0547">Nucleotide-binding</keyword>